<dbReference type="PANTHER" id="PTHR43592">
    <property type="entry name" value="CAAX AMINO TERMINAL PROTEASE"/>
    <property type="match status" value="1"/>
</dbReference>
<feature type="transmembrane region" description="Helical" evidence="1">
    <location>
        <begin position="717"/>
        <end position="749"/>
    </location>
</feature>
<feature type="transmembrane region" description="Helical" evidence="1">
    <location>
        <begin position="645"/>
        <end position="664"/>
    </location>
</feature>
<reference evidence="3 6" key="3">
    <citation type="submission" date="2019-12" db="EMBL/GenBank/DDBJ databases">
        <title>Draft Genome Sequences of Six Type Strains of the Genus Massilia.</title>
        <authorList>
            <person name="Miess H."/>
            <person name="Frediansyah A."/>
            <person name="Goeker M."/>
            <person name="Gross H."/>
        </authorList>
    </citation>
    <scope>NUCLEOTIDE SEQUENCE [LARGE SCALE GENOMIC DNA]</scope>
    <source>
        <strain evidence="3 6">DSM 26639</strain>
    </source>
</reference>
<keyword evidence="1" id="KW-1133">Transmembrane helix</keyword>
<gene>
    <name evidence="3" type="ORF">GO485_20825</name>
    <name evidence="4" type="ORF">IP92_00183</name>
</gene>
<keyword evidence="3" id="KW-0378">Hydrolase</keyword>
<feature type="transmembrane region" description="Helical" evidence="1">
    <location>
        <begin position="357"/>
        <end position="376"/>
    </location>
</feature>
<name>A0A562Q4V4_9BURK</name>
<dbReference type="RefSeq" id="WP_145872652.1">
    <property type="nucleotide sequence ID" value="NZ_CP046904.1"/>
</dbReference>
<evidence type="ECO:0000313" key="3">
    <source>
        <dbReference type="EMBL" id="QGZ41263.1"/>
    </source>
</evidence>
<feature type="transmembrane region" description="Helical" evidence="1">
    <location>
        <begin position="391"/>
        <end position="410"/>
    </location>
</feature>
<evidence type="ECO:0000256" key="1">
    <source>
        <dbReference type="SAM" id="Phobius"/>
    </source>
</evidence>
<reference evidence="4 5" key="1">
    <citation type="journal article" date="2015" name="Stand. Genomic Sci.">
        <title>Genomic Encyclopedia of Bacterial and Archaeal Type Strains, Phase III: the genomes of soil and plant-associated and newly described type strains.</title>
        <authorList>
            <person name="Whitman W.B."/>
            <person name="Woyke T."/>
            <person name="Klenk H.P."/>
            <person name="Zhou Y."/>
            <person name="Lilburn T.G."/>
            <person name="Beck B.J."/>
            <person name="De Vos P."/>
            <person name="Vandamme P."/>
            <person name="Eisen J.A."/>
            <person name="Garrity G."/>
            <person name="Hugenholtz P."/>
            <person name="Kyrpides N.C."/>
        </authorList>
    </citation>
    <scope>NUCLEOTIDE SEQUENCE [LARGE SCALE GENOMIC DNA]</scope>
    <source>
        <strain evidence="4 5">CGMCC 1.10685</strain>
    </source>
</reference>
<reference evidence="4" key="2">
    <citation type="submission" date="2019-07" db="EMBL/GenBank/DDBJ databases">
        <authorList>
            <person name="Whitman W."/>
            <person name="Huntemann M."/>
            <person name="Clum A."/>
            <person name="Pillay M."/>
            <person name="Palaniappan K."/>
            <person name="Varghese N."/>
            <person name="Mikhailova N."/>
            <person name="Stamatis D."/>
            <person name="Reddy T."/>
            <person name="Daum C."/>
            <person name="Shapiro N."/>
            <person name="Ivanova N."/>
            <person name="Kyrpides N."/>
            <person name="Woyke T."/>
        </authorList>
    </citation>
    <scope>NUCLEOTIDE SEQUENCE</scope>
    <source>
        <strain evidence="4">CGMCC 1.10685</strain>
    </source>
</reference>
<sequence>MNALPPVGGAQAAWLLVRLRLRRLVNLATVSRRPAKAGKRAATAGKRRGRWIVSLVVAVLMTLAFTHMSHQILVNLQCELTPATACGAQVGIDDRERVVGAELLEAPFSPELTAGVTMELTLLWLVALLVPLASRELAQPDWDLEWLVTLPVGRSALLWARVLERTVTNPTGLLVLWPATVATAWHTGMRWSAPLAAVAATLALLAQAAVLRTLVDTGLRLAMPPSRLRNLQAAISIVSMPLMYLVISLATGNGALTLGWARAWPAWTQWTPPGVVLLWLDARTLPAALALFGAMALVTALVLWAGIALLARQLAGGVVAASSRETARTAGRADTLDRLPGTPLQRRELRLLGRDRSFLVQSLVVPVVIIGSQVFFSGRMQAFAELGQDQALLASIAFGLGSYVLLLSAFQTINTEGQSLWMLYTFPGTLERMLAEKARLWGLLALVYPAAVFALGLAFAPALDGHMIMHLAARIGLVAIGIPVFALIAVALGVWASDPLATEPGARIRPTYVYLYSLLASAYGYALYTDEWAHRLSVVVLVIGLALALWQKARDHLPYLLDPGAAAPPRVSAVDGMAAALLFFVVQAIAFALLHDGDGPPALSELAIALAIAGAVVYGVARLVYWRMRTAGVPVLRHGSIGGAVATGIVCALPAIAAGLLWMVAVRRYGIELPRPDRDFALPLLFAIACVAAPLFEEFIFRGLLFGGLRRSLPPAAAMAASAALFAVVHPPLSMVPVFALGLCAAYAYQRNQGLLAAVVTHAVYNAAIIAAQS</sequence>
<dbReference type="Proteomes" id="UP000315112">
    <property type="component" value="Unassembled WGS sequence"/>
</dbReference>
<feature type="transmembrane region" description="Helical" evidence="1">
    <location>
        <begin position="571"/>
        <end position="594"/>
    </location>
</feature>
<protein>
    <submittedName>
        <fullName evidence="3">CPBP family intramembrane metalloprotease</fullName>
    </submittedName>
</protein>
<feature type="transmembrane region" description="Helical" evidence="1">
    <location>
        <begin position="475"/>
        <end position="496"/>
    </location>
</feature>
<dbReference type="GO" id="GO:0008237">
    <property type="term" value="F:metallopeptidase activity"/>
    <property type="evidence" value="ECO:0007669"/>
    <property type="project" value="UniProtKB-KW"/>
</dbReference>
<dbReference type="InterPro" id="IPR003675">
    <property type="entry name" value="Rce1/LyrA-like_dom"/>
</dbReference>
<dbReference type="AlphaFoldDB" id="A0A562Q4V4"/>
<dbReference type="PANTHER" id="PTHR43592:SF15">
    <property type="entry name" value="CAAX AMINO TERMINAL PROTEASE FAMILY PROTEIN"/>
    <property type="match status" value="1"/>
</dbReference>
<proteinExistence type="predicted"/>
<keyword evidence="1" id="KW-0472">Membrane</keyword>
<feature type="transmembrane region" description="Helical" evidence="1">
    <location>
        <begin position="191"/>
        <end position="211"/>
    </location>
</feature>
<keyword evidence="3" id="KW-0482">Metalloprotease</keyword>
<feature type="transmembrane region" description="Helical" evidence="1">
    <location>
        <begin position="606"/>
        <end position="625"/>
    </location>
</feature>
<feature type="transmembrane region" description="Helical" evidence="1">
    <location>
        <begin position="440"/>
        <end position="463"/>
    </location>
</feature>
<evidence type="ECO:0000313" key="4">
    <source>
        <dbReference type="EMBL" id="TWI51200.1"/>
    </source>
</evidence>
<keyword evidence="1" id="KW-0812">Transmembrane</keyword>
<dbReference type="Proteomes" id="UP000437862">
    <property type="component" value="Chromosome"/>
</dbReference>
<accession>A0A562Q4V4</accession>
<feature type="domain" description="CAAX prenyl protease 2/Lysostaphin resistance protein A-like" evidence="2">
    <location>
        <begin position="682"/>
        <end position="767"/>
    </location>
</feature>
<dbReference type="OrthoDB" id="9782250at2"/>
<feature type="transmembrane region" description="Helical" evidence="1">
    <location>
        <begin position="112"/>
        <end position="132"/>
    </location>
</feature>
<dbReference type="GO" id="GO:0004175">
    <property type="term" value="F:endopeptidase activity"/>
    <property type="evidence" value="ECO:0007669"/>
    <property type="project" value="UniProtKB-ARBA"/>
</dbReference>
<dbReference type="EMBL" id="VLKW01000001">
    <property type="protein sequence ID" value="TWI51200.1"/>
    <property type="molecule type" value="Genomic_DNA"/>
</dbReference>
<keyword evidence="6" id="KW-1185">Reference proteome</keyword>
<evidence type="ECO:0000259" key="2">
    <source>
        <dbReference type="Pfam" id="PF02517"/>
    </source>
</evidence>
<dbReference type="GO" id="GO:0080120">
    <property type="term" value="P:CAAX-box protein maturation"/>
    <property type="evidence" value="ECO:0007669"/>
    <property type="project" value="UniProtKB-ARBA"/>
</dbReference>
<dbReference type="EMBL" id="CP046904">
    <property type="protein sequence ID" value="QGZ41263.1"/>
    <property type="molecule type" value="Genomic_DNA"/>
</dbReference>
<feature type="transmembrane region" description="Helical" evidence="1">
    <location>
        <begin position="287"/>
        <end position="311"/>
    </location>
</feature>
<evidence type="ECO:0000313" key="6">
    <source>
        <dbReference type="Proteomes" id="UP000437862"/>
    </source>
</evidence>
<feature type="transmembrane region" description="Helical" evidence="1">
    <location>
        <begin position="532"/>
        <end position="550"/>
    </location>
</feature>
<feature type="transmembrane region" description="Helical" evidence="1">
    <location>
        <begin position="684"/>
        <end position="705"/>
    </location>
</feature>
<organism evidence="4 5">
    <name type="scientific">Pseudoduganella flava</name>
    <dbReference type="NCBI Taxonomy" id="871742"/>
    <lineage>
        <taxon>Bacteria</taxon>
        <taxon>Pseudomonadati</taxon>
        <taxon>Pseudomonadota</taxon>
        <taxon>Betaproteobacteria</taxon>
        <taxon>Burkholderiales</taxon>
        <taxon>Oxalobacteraceae</taxon>
        <taxon>Telluria group</taxon>
        <taxon>Pseudoduganella</taxon>
    </lineage>
</organism>
<feature type="transmembrane region" description="Helical" evidence="1">
    <location>
        <begin position="755"/>
        <end position="772"/>
    </location>
</feature>
<evidence type="ECO:0000313" key="5">
    <source>
        <dbReference type="Proteomes" id="UP000315112"/>
    </source>
</evidence>
<feature type="transmembrane region" description="Helical" evidence="1">
    <location>
        <begin position="49"/>
        <end position="66"/>
    </location>
</feature>
<keyword evidence="3" id="KW-0645">Protease</keyword>
<dbReference type="Pfam" id="PF02517">
    <property type="entry name" value="Rce1-like"/>
    <property type="match status" value="1"/>
</dbReference>
<feature type="transmembrane region" description="Helical" evidence="1">
    <location>
        <begin position="231"/>
        <end position="250"/>
    </location>
</feature>
<feature type="transmembrane region" description="Helical" evidence="1">
    <location>
        <begin position="508"/>
        <end position="526"/>
    </location>
</feature>